<dbReference type="Pfam" id="PF07690">
    <property type="entry name" value="MFS_1"/>
    <property type="match status" value="1"/>
</dbReference>
<feature type="transmembrane region" description="Helical" evidence="7">
    <location>
        <begin position="404"/>
        <end position="424"/>
    </location>
</feature>
<feature type="transmembrane region" description="Helical" evidence="7">
    <location>
        <begin position="469"/>
        <end position="492"/>
    </location>
</feature>
<feature type="transmembrane region" description="Helical" evidence="7">
    <location>
        <begin position="12"/>
        <end position="34"/>
    </location>
</feature>
<gene>
    <name evidence="9" type="ORF">EHE22_01500</name>
</gene>
<keyword evidence="2" id="KW-0813">Transport</keyword>
<evidence type="ECO:0000313" key="9">
    <source>
        <dbReference type="EMBL" id="NNV19103.1"/>
    </source>
</evidence>
<dbReference type="EMBL" id="PKQI01000001">
    <property type="protein sequence ID" value="NNV19103.1"/>
    <property type="molecule type" value="Genomic_DNA"/>
</dbReference>
<feature type="transmembrane region" description="Helical" evidence="7">
    <location>
        <begin position="199"/>
        <end position="218"/>
    </location>
</feature>
<dbReference type="SUPFAM" id="SSF103473">
    <property type="entry name" value="MFS general substrate transporter"/>
    <property type="match status" value="1"/>
</dbReference>
<evidence type="ECO:0000256" key="4">
    <source>
        <dbReference type="ARBA" id="ARBA00022692"/>
    </source>
</evidence>
<feature type="domain" description="Major facilitator superfamily (MFS) profile" evidence="8">
    <location>
        <begin position="13"/>
        <end position="466"/>
    </location>
</feature>
<evidence type="ECO:0000256" key="1">
    <source>
        <dbReference type="ARBA" id="ARBA00004651"/>
    </source>
</evidence>
<dbReference type="InterPro" id="IPR011701">
    <property type="entry name" value="MFS"/>
</dbReference>
<dbReference type="GO" id="GO:0022857">
    <property type="term" value="F:transmembrane transporter activity"/>
    <property type="evidence" value="ECO:0007669"/>
    <property type="project" value="InterPro"/>
</dbReference>
<feature type="transmembrane region" description="Helical" evidence="7">
    <location>
        <begin position="224"/>
        <end position="245"/>
    </location>
</feature>
<evidence type="ECO:0000259" key="8">
    <source>
        <dbReference type="PROSITE" id="PS50850"/>
    </source>
</evidence>
<feature type="transmembrane region" description="Helical" evidence="7">
    <location>
        <begin position="332"/>
        <end position="353"/>
    </location>
</feature>
<feature type="transmembrane region" description="Helical" evidence="7">
    <location>
        <begin position="359"/>
        <end position="383"/>
    </location>
</feature>
<protein>
    <submittedName>
        <fullName evidence="9">MFS transporter</fullName>
    </submittedName>
</protein>
<evidence type="ECO:0000313" key="10">
    <source>
        <dbReference type="Proteomes" id="UP000526233"/>
    </source>
</evidence>
<feature type="transmembrane region" description="Helical" evidence="7">
    <location>
        <begin position="49"/>
        <end position="67"/>
    </location>
</feature>
<keyword evidence="3" id="KW-1003">Cell membrane</keyword>
<dbReference type="RefSeq" id="WP_171379582.1">
    <property type="nucleotide sequence ID" value="NZ_PKQI01000001.1"/>
</dbReference>
<sequence length="499" mass="51048">MLLKKSIARRWVTLVAVIAAFLPVVVDMTILHIAVPSLTVALGATATEILWIIDIYPLLMAGLLVPMGTLGDRVGYRTMMIIGLWVFGIASVFAAFAPTASALIGARALLALGGSMIMPSVLALVRQTFEDENERAKALGIWTVVGSAGGAIGPLIGGILLEHFWWGSVFLVNVPLILIVLPLNYMLVPASPGRRSVEWKIGHAMILISGLLATVYAIKSSVKADSSMILALVTFAVGIGLLIGFGRLQMRSASPMLDLRLFRNSAISAGLLMAFVASGAMAGFELVLAQELQYVFGKTPLEAGIFMLPLVVASAISGPVAGALVGTVGLRILSVCGLVAAGASLGGIALTNIQTDPVLTAVMLAVFGFSVGTALLASSVAIMGGASAEMAGAAGSLESTGYELGAALGITFFGVLLGSIYQTYFSLPGFAASSPAASSIGEAMVIVGAMGSVEGAAVVAAAKEAFSNAHVLVVGTASVLITGLGLAVWVMLGVRQAET</sequence>
<evidence type="ECO:0000256" key="2">
    <source>
        <dbReference type="ARBA" id="ARBA00022448"/>
    </source>
</evidence>
<feature type="transmembrane region" description="Helical" evidence="7">
    <location>
        <begin position="79"/>
        <end position="98"/>
    </location>
</feature>
<keyword evidence="4 7" id="KW-0812">Transmembrane</keyword>
<keyword evidence="6 7" id="KW-0472">Membrane</keyword>
<dbReference type="Gene3D" id="1.20.1250.20">
    <property type="entry name" value="MFS general substrate transporter like domains"/>
    <property type="match status" value="1"/>
</dbReference>
<reference evidence="9 10" key="1">
    <citation type="submission" date="2018-11" db="EMBL/GenBank/DDBJ databases">
        <title>Genome sequencing and analysis.</title>
        <authorList>
            <person name="Huang Y.-T."/>
        </authorList>
    </citation>
    <scope>NUCLEOTIDE SEQUENCE [LARGE SCALE GENOMIC DNA]</scope>
    <source>
        <strain evidence="9 10">SHIN</strain>
    </source>
</reference>
<feature type="transmembrane region" description="Helical" evidence="7">
    <location>
        <begin position="138"/>
        <end position="159"/>
    </location>
</feature>
<dbReference type="PANTHER" id="PTHR42718:SF47">
    <property type="entry name" value="METHYL VIOLOGEN RESISTANCE PROTEIN SMVA"/>
    <property type="match status" value="1"/>
</dbReference>
<proteinExistence type="predicted"/>
<feature type="transmembrane region" description="Helical" evidence="7">
    <location>
        <begin position="165"/>
        <end position="187"/>
    </location>
</feature>
<dbReference type="InterPro" id="IPR020846">
    <property type="entry name" value="MFS_dom"/>
</dbReference>
<evidence type="ECO:0000256" key="3">
    <source>
        <dbReference type="ARBA" id="ARBA00022475"/>
    </source>
</evidence>
<comment type="subcellular location">
    <subcellularLocation>
        <location evidence="1">Cell membrane</location>
        <topology evidence="1">Multi-pass membrane protein</topology>
    </subcellularLocation>
</comment>
<organism evidence="9 10">
    <name type="scientific">Brucella pseudogrignonensis</name>
    <dbReference type="NCBI Taxonomy" id="419475"/>
    <lineage>
        <taxon>Bacteria</taxon>
        <taxon>Pseudomonadati</taxon>
        <taxon>Pseudomonadota</taxon>
        <taxon>Alphaproteobacteria</taxon>
        <taxon>Hyphomicrobiales</taxon>
        <taxon>Brucellaceae</taxon>
        <taxon>Brucella/Ochrobactrum group</taxon>
        <taxon>Brucella</taxon>
    </lineage>
</organism>
<evidence type="ECO:0000256" key="5">
    <source>
        <dbReference type="ARBA" id="ARBA00022989"/>
    </source>
</evidence>
<keyword evidence="5 7" id="KW-1133">Transmembrane helix</keyword>
<evidence type="ECO:0000256" key="6">
    <source>
        <dbReference type="ARBA" id="ARBA00023136"/>
    </source>
</evidence>
<dbReference type="GO" id="GO:0005886">
    <property type="term" value="C:plasma membrane"/>
    <property type="evidence" value="ECO:0007669"/>
    <property type="project" value="UniProtKB-SubCell"/>
</dbReference>
<accession>A0A7Y3T1N6</accession>
<feature type="transmembrane region" description="Helical" evidence="7">
    <location>
        <begin position="444"/>
        <end position="462"/>
    </location>
</feature>
<feature type="transmembrane region" description="Helical" evidence="7">
    <location>
        <begin position="304"/>
        <end position="325"/>
    </location>
</feature>
<dbReference type="CDD" id="cd17321">
    <property type="entry name" value="MFS_MMR_MDR_like"/>
    <property type="match status" value="1"/>
</dbReference>
<comment type="caution">
    <text evidence="9">The sequence shown here is derived from an EMBL/GenBank/DDBJ whole genome shotgun (WGS) entry which is preliminary data.</text>
</comment>
<name>A0A7Y3T1N6_9HYPH</name>
<dbReference type="InterPro" id="IPR036259">
    <property type="entry name" value="MFS_trans_sf"/>
</dbReference>
<dbReference type="Gene3D" id="1.20.1720.10">
    <property type="entry name" value="Multidrug resistance protein D"/>
    <property type="match status" value="1"/>
</dbReference>
<dbReference type="AlphaFoldDB" id="A0A7Y3T1N6"/>
<dbReference type="Proteomes" id="UP000526233">
    <property type="component" value="Unassembled WGS sequence"/>
</dbReference>
<feature type="transmembrane region" description="Helical" evidence="7">
    <location>
        <begin position="266"/>
        <end position="284"/>
    </location>
</feature>
<dbReference type="PROSITE" id="PS50850">
    <property type="entry name" value="MFS"/>
    <property type="match status" value="1"/>
</dbReference>
<feature type="transmembrane region" description="Helical" evidence="7">
    <location>
        <begin position="104"/>
        <end position="126"/>
    </location>
</feature>
<evidence type="ECO:0000256" key="7">
    <source>
        <dbReference type="SAM" id="Phobius"/>
    </source>
</evidence>
<dbReference type="PANTHER" id="PTHR42718">
    <property type="entry name" value="MAJOR FACILITATOR SUPERFAMILY MULTIDRUG TRANSPORTER MFSC"/>
    <property type="match status" value="1"/>
</dbReference>